<reference evidence="3 4" key="1">
    <citation type="submission" date="2017-12" db="EMBL/GenBank/DDBJ databases">
        <title>Taxonomic description and draft genome of Pradoshia cofamensis Gen. nov., sp. nov., a thermotolerant bacillale isolated from anterior gut of earthworm Eisenia fetida.</title>
        <authorList>
            <person name="Saha T."/>
            <person name="Chakraborty R."/>
        </authorList>
    </citation>
    <scope>NUCLEOTIDE SEQUENCE [LARGE SCALE GENOMIC DNA]</scope>
    <source>
        <strain evidence="3 4">EAG3</strain>
    </source>
</reference>
<dbReference type="Pfam" id="PF07995">
    <property type="entry name" value="GSDH"/>
    <property type="match status" value="1"/>
</dbReference>
<proteinExistence type="predicted"/>
<comment type="caution">
    <text evidence="3">The sequence shown here is derived from an EMBL/GenBank/DDBJ whole genome shotgun (WGS) entry which is preliminary data.</text>
</comment>
<dbReference type="EMBL" id="PKOZ01000007">
    <property type="protein sequence ID" value="PQD94790.1"/>
    <property type="molecule type" value="Genomic_DNA"/>
</dbReference>
<dbReference type="PANTHER" id="PTHR19328:SF13">
    <property type="entry name" value="HIPL1 PROTEIN"/>
    <property type="match status" value="1"/>
</dbReference>
<dbReference type="SUPFAM" id="SSF50952">
    <property type="entry name" value="Soluble quinoprotein glucose dehydrogenase"/>
    <property type="match status" value="1"/>
</dbReference>
<evidence type="ECO:0000256" key="1">
    <source>
        <dbReference type="SAM" id="SignalP"/>
    </source>
</evidence>
<sequence length="370" mass="40586">MRRTLVSLLIILIVSAGCSNEPTSTPDIATHSDQSVQPYELETVAEGLNVPWEVAFTDDGDIFFTERPGNLRLIRDGELVKEPLLSLPAPFISEGEGGLLGLAADPDYKSNHHLYVYHSYEADGGIQNRVLKLTVDGEKAKIDKVILDGIVGDTNHNGGRLKIGPDGLLYITAGDRYEPDLAQEKTSMGGKIFRIHLDGTIPADNPFEDSPVYSYGHRNPQGLAWHPETGQMYSSEHGQTAHDEINLIQKGKNYGWPVIEGDVTKDAMVSPILHSGEDTWAPSGMTFVTEGEWKNQLLVANLRGSQILKLELSEDGNDVIKTDALYKGEYGRIRTVAEGPDGSIYFLTNNHDGRGAPNEGDDKIIRLIPK</sequence>
<dbReference type="Gene3D" id="2.120.10.30">
    <property type="entry name" value="TolB, C-terminal domain"/>
    <property type="match status" value="1"/>
</dbReference>
<evidence type="ECO:0000313" key="3">
    <source>
        <dbReference type="EMBL" id="PQD94790.1"/>
    </source>
</evidence>
<dbReference type="InterPro" id="IPR011042">
    <property type="entry name" value="6-blade_b-propeller_TolB-like"/>
</dbReference>
<dbReference type="InterPro" id="IPR012938">
    <property type="entry name" value="Glc/Sorbosone_DH"/>
</dbReference>
<dbReference type="AlphaFoldDB" id="A0A2S7MYE5"/>
<feature type="signal peptide" evidence="1">
    <location>
        <begin position="1"/>
        <end position="19"/>
    </location>
</feature>
<keyword evidence="1" id="KW-0732">Signal</keyword>
<organism evidence="3 4">
    <name type="scientific">Pradoshia eiseniae</name>
    <dbReference type="NCBI Taxonomy" id="2064768"/>
    <lineage>
        <taxon>Bacteria</taxon>
        <taxon>Bacillati</taxon>
        <taxon>Bacillota</taxon>
        <taxon>Bacilli</taxon>
        <taxon>Bacillales</taxon>
        <taxon>Bacillaceae</taxon>
        <taxon>Pradoshia</taxon>
    </lineage>
</organism>
<evidence type="ECO:0000259" key="2">
    <source>
        <dbReference type="Pfam" id="PF07995"/>
    </source>
</evidence>
<name>A0A2S7MYE5_9BACI</name>
<dbReference type="RefSeq" id="WP_104849865.1">
    <property type="nucleotide sequence ID" value="NZ_PKOZ01000007.1"/>
</dbReference>
<dbReference type="OrthoDB" id="9770043at2"/>
<evidence type="ECO:0000313" key="4">
    <source>
        <dbReference type="Proteomes" id="UP000239663"/>
    </source>
</evidence>
<accession>A0A2S7MYE5</accession>
<feature type="domain" description="Glucose/Sorbosone dehydrogenase" evidence="2">
    <location>
        <begin position="48"/>
        <end position="354"/>
    </location>
</feature>
<dbReference type="PROSITE" id="PS51257">
    <property type="entry name" value="PROKAR_LIPOPROTEIN"/>
    <property type="match status" value="1"/>
</dbReference>
<dbReference type="Proteomes" id="UP000239663">
    <property type="component" value="Unassembled WGS sequence"/>
</dbReference>
<gene>
    <name evidence="3" type="ORF">CYL18_12555</name>
</gene>
<keyword evidence="4" id="KW-1185">Reference proteome</keyword>
<protein>
    <submittedName>
        <fullName evidence="3">Glucose sorbosone dehydrogenase</fullName>
    </submittedName>
</protein>
<dbReference type="PANTHER" id="PTHR19328">
    <property type="entry name" value="HEDGEHOG-INTERACTING PROTEIN"/>
    <property type="match status" value="1"/>
</dbReference>
<feature type="chain" id="PRO_5038968978" evidence="1">
    <location>
        <begin position="20"/>
        <end position="370"/>
    </location>
</feature>
<dbReference type="InterPro" id="IPR011041">
    <property type="entry name" value="Quinoprot_gluc/sorb_DH_b-prop"/>
</dbReference>